<sequence>MLFPEVLTRGLIALAMQLICCHVTVAVPLKRPDCDFQ</sequence>
<dbReference type="EMBL" id="BLAY01000173">
    <property type="protein sequence ID" value="GET42630.1"/>
    <property type="molecule type" value="Genomic_DNA"/>
</dbReference>
<gene>
    <name evidence="1" type="ORF">MiSe_74480</name>
</gene>
<accession>A0AAV3XNF1</accession>
<comment type="caution">
    <text evidence="1">The sequence shown here is derived from an EMBL/GenBank/DDBJ whole genome shotgun (WGS) entry which is preliminary data.</text>
</comment>
<evidence type="ECO:0000313" key="1">
    <source>
        <dbReference type="EMBL" id="GET42630.1"/>
    </source>
</evidence>
<proteinExistence type="predicted"/>
<organism evidence="1 2">
    <name type="scientific">Microseira wollei NIES-4236</name>
    <dbReference type="NCBI Taxonomy" id="2530354"/>
    <lineage>
        <taxon>Bacteria</taxon>
        <taxon>Bacillati</taxon>
        <taxon>Cyanobacteriota</taxon>
        <taxon>Cyanophyceae</taxon>
        <taxon>Oscillatoriophycideae</taxon>
        <taxon>Aerosakkonematales</taxon>
        <taxon>Aerosakkonemataceae</taxon>
        <taxon>Microseira</taxon>
    </lineage>
</organism>
<evidence type="ECO:0000313" key="2">
    <source>
        <dbReference type="Proteomes" id="UP001050975"/>
    </source>
</evidence>
<keyword evidence="2" id="KW-1185">Reference proteome</keyword>
<dbReference type="Proteomes" id="UP001050975">
    <property type="component" value="Unassembled WGS sequence"/>
</dbReference>
<dbReference type="AlphaFoldDB" id="A0AAV3XNF1"/>
<reference evidence="1" key="1">
    <citation type="submission" date="2019-10" db="EMBL/GenBank/DDBJ databases">
        <title>Draft genome sequece of Microseira wollei NIES-4236.</title>
        <authorList>
            <person name="Yamaguchi H."/>
            <person name="Suzuki S."/>
            <person name="Kawachi M."/>
        </authorList>
    </citation>
    <scope>NUCLEOTIDE SEQUENCE</scope>
    <source>
        <strain evidence="1">NIES-4236</strain>
    </source>
</reference>
<name>A0AAV3XNF1_9CYAN</name>
<protein>
    <submittedName>
        <fullName evidence="1">Uncharacterized protein</fullName>
    </submittedName>
</protein>